<evidence type="ECO:0000259" key="1">
    <source>
        <dbReference type="Pfam" id="PF08818"/>
    </source>
</evidence>
<protein>
    <recommendedName>
        <fullName evidence="1">YdhG-like domain-containing protein</fullName>
    </recommendedName>
</protein>
<comment type="caution">
    <text evidence="2">The sequence shown here is derived from an EMBL/GenBank/DDBJ whole genome shotgun (WGS) entry which is preliminary data.</text>
</comment>
<feature type="domain" description="YdhG-like" evidence="1">
    <location>
        <begin position="22"/>
        <end position="112"/>
    </location>
</feature>
<dbReference type="Gene3D" id="3.90.1150.200">
    <property type="match status" value="1"/>
</dbReference>
<dbReference type="PATRIC" id="fig|1423734.3.peg.566"/>
<dbReference type="InterPro" id="IPR014922">
    <property type="entry name" value="YdhG-like"/>
</dbReference>
<name>X0QRK6_9LACO</name>
<dbReference type="SUPFAM" id="SSF159888">
    <property type="entry name" value="YdhG-like"/>
    <property type="match status" value="1"/>
</dbReference>
<evidence type="ECO:0000313" key="2">
    <source>
        <dbReference type="EMBL" id="KRM31878.1"/>
    </source>
</evidence>
<evidence type="ECO:0000313" key="3">
    <source>
        <dbReference type="Proteomes" id="UP000051236"/>
    </source>
</evidence>
<dbReference type="eggNOG" id="COG5646">
    <property type="taxonomic scope" value="Bacteria"/>
</dbReference>
<sequence>MPMRPKVTDIDAYLKLQTPNAQPILKNLRQLIAQTLPAAQETIKYGLPFFMIDKRYVSLAAFKAHVSVAISEDLTPAQLQSAKAAGYATGQKRLNIAFDQPIPEELVRAIISNIK</sequence>
<reference evidence="2 3" key="1">
    <citation type="journal article" date="2015" name="Genome Announc.">
        <title>Expanding the biotechnology potential of lactobacilli through comparative genomics of 213 strains and associated genera.</title>
        <authorList>
            <person name="Sun Z."/>
            <person name="Harris H.M."/>
            <person name="McCann A."/>
            <person name="Guo C."/>
            <person name="Argimon S."/>
            <person name="Zhang W."/>
            <person name="Yang X."/>
            <person name="Jeffery I.B."/>
            <person name="Cooney J.C."/>
            <person name="Kagawa T.F."/>
            <person name="Liu W."/>
            <person name="Song Y."/>
            <person name="Salvetti E."/>
            <person name="Wrobel A."/>
            <person name="Rasinkangas P."/>
            <person name="Parkhill J."/>
            <person name="Rea M.C."/>
            <person name="O'Sullivan O."/>
            <person name="Ritari J."/>
            <person name="Douillard F.P."/>
            <person name="Paul Ross R."/>
            <person name="Yang R."/>
            <person name="Briner A.E."/>
            <person name="Felis G.E."/>
            <person name="de Vos W.M."/>
            <person name="Barrangou R."/>
            <person name="Klaenhammer T.R."/>
            <person name="Caufield P.W."/>
            <person name="Cui Y."/>
            <person name="Zhang H."/>
            <person name="O'Toole P.W."/>
        </authorList>
    </citation>
    <scope>NUCLEOTIDE SEQUENCE [LARGE SCALE GENOMIC DNA]</scope>
    <source>
        <strain evidence="2 3">DSM 18527</strain>
    </source>
</reference>
<proteinExistence type="predicted"/>
<dbReference type="Pfam" id="PF08818">
    <property type="entry name" value="DUF1801"/>
    <property type="match status" value="1"/>
</dbReference>
<dbReference type="Proteomes" id="UP000051236">
    <property type="component" value="Unassembled WGS sequence"/>
</dbReference>
<keyword evidence="3" id="KW-1185">Reference proteome</keyword>
<dbReference type="STRING" id="1423734.FC83_GL000560"/>
<dbReference type="OrthoDB" id="2322845at2"/>
<accession>X0QRK6</accession>
<dbReference type="RefSeq" id="WP_035455072.1">
    <property type="nucleotide sequence ID" value="NZ_AZGA01000074.1"/>
</dbReference>
<dbReference type="EMBL" id="AZGA01000074">
    <property type="protein sequence ID" value="KRM31878.1"/>
    <property type="molecule type" value="Genomic_DNA"/>
</dbReference>
<gene>
    <name evidence="2" type="ORF">FC83_GL000560</name>
</gene>
<dbReference type="AlphaFoldDB" id="X0QRK6"/>
<organism evidence="2 3">
    <name type="scientific">Agrilactobacillus composti DSM 18527 = JCM 14202</name>
    <dbReference type="NCBI Taxonomy" id="1423734"/>
    <lineage>
        <taxon>Bacteria</taxon>
        <taxon>Bacillati</taxon>
        <taxon>Bacillota</taxon>
        <taxon>Bacilli</taxon>
        <taxon>Lactobacillales</taxon>
        <taxon>Lactobacillaceae</taxon>
        <taxon>Agrilactobacillus</taxon>
    </lineage>
</organism>